<dbReference type="GO" id="GO:0016829">
    <property type="term" value="F:lyase activity"/>
    <property type="evidence" value="ECO:0007669"/>
    <property type="project" value="UniProtKB-KW"/>
</dbReference>
<evidence type="ECO:0000313" key="2">
    <source>
        <dbReference type="Proteomes" id="UP000321947"/>
    </source>
</evidence>
<protein>
    <submittedName>
        <fullName evidence="1">(R)-mandelonitrile lyase 1-like</fullName>
    </submittedName>
</protein>
<organism evidence="1 2">
    <name type="scientific">Cucumis melo var. makuwa</name>
    <name type="common">Oriental melon</name>
    <dbReference type="NCBI Taxonomy" id="1194695"/>
    <lineage>
        <taxon>Eukaryota</taxon>
        <taxon>Viridiplantae</taxon>
        <taxon>Streptophyta</taxon>
        <taxon>Embryophyta</taxon>
        <taxon>Tracheophyta</taxon>
        <taxon>Spermatophyta</taxon>
        <taxon>Magnoliopsida</taxon>
        <taxon>eudicotyledons</taxon>
        <taxon>Gunneridae</taxon>
        <taxon>Pentapetalae</taxon>
        <taxon>rosids</taxon>
        <taxon>fabids</taxon>
        <taxon>Cucurbitales</taxon>
        <taxon>Cucurbitaceae</taxon>
        <taxon>Benincaseae</taxon>
        <taxon>Cucumis</taxon>
    </lineage>
</organism>
<evidence type="ECO:0000313" key="1">
    <source>
        <dbReference type="EMBL" id="TYJ98367.1"/>
    </source>
</evidence>
<accession>A0A5D3BGW9</accession>
<dbReference type="Proteomes" id="UP000321947">
    <property type="component" value="Unassembled WGS sequence"/>
</dbReference>
<dbReference type="AlphaFoldDB" id="A0A5D3BGW9"/>
<proteinExistence type="predicted"/>
<name>A0A5D3BGW9_CUCMM</name>
<dbReference type="EMBL" id="SSTD01018108">
    <property type="protein sequence ID" value="TYJ98367.1"/>
    <property type="molecule type" value="Genomic_DNA"/>
</dbReference>
<sequence>MDGVEDQQLNVPKLVVGHRVDDHVENDTLCRVDVDLTVVETPIVRHVVNNFINDDDEQLSVQSSDDLFDFNTEEFNIIQGTSSVGDTYDASQPAAPTLKRRQHFRNLELDKYVAKNGKIFISIALGQDKSILPHVVRFSNTFHM</sequence>
<reference evidence="1 2" key="1">
    <citation type="submission" date="2019-08" db="EMBL/GenBank/DDBJ databases">
        <title>Draft genome sequences of two oriental melons (Cucumis melo L. var makuwa).</title>
        <authorList>
            <person name="Kwon S.-Y."/>
        </authorList>
    </citation>
    <scope>NUCLEOTIDE SEQUENCE [LARGE SCALE GENOMIC DNA]</scope>
    <source>
        <strain evidence="2">cv. Chang Bougi</strain>
        <tissue evidence="1">Leaf</tissue>
    </source>
</reference>
<gene>
    <name evidence="1" type="ORF">E5676_scaffold232G001010</name>
</gene>
<comment type="caution">
    <text evidence="1">The sequence shown here is derived from an EMBL/GenBank/DDBJ whole genome shotgun (WGS) entry which is preliminary data.</text>
</comment>
<keyword evidence="1" id="KW-0456">Lyase</keyword>